<dbReference type="GeneID" id="60324354"/>
<dbReference type="RefSeq" id="YP_009952892.1">
    <property type="nucleotide sequence ID" value="NC_051617.1"/>
</dbReference>
<evidence type="ECO:0000313" key="2">
    <source>
        <dbReference type="Proteomes" id="UP000501603"/>
    </source>
</evidence>
<dbReference type="Proteomes" id="UP000501603">
    <property type="component" value="Segment"/>
</dbReference>
<dbReference type="KEGG" id="vg:60324354"/>
<name>A0A6M3SWP9_9CAUD</name>
<sequence>MNPSVGRIVHFVPPNVEPADAAAEVRAAIVTDVLSASTGLVGLAVFMPYGIAVPPEVAHADTPTPGCWSWPPRV</sequence>
<keyword evidence="2" id="KW-1185">Reference proteome</keyword>
<proteinExistence type="predicted"/>
<protein>
    <submittedName>
        <fullName evidence="1">Uncharacterized protein</fullName>
    </submittedName>
</protein>
<evidence type="ECO:0000313" key="1">
    <source>
        <dbReference type="EMBL" id="QJD50406.1"/>
    </source>
</evidence>
<gene>
    <name evidence="1" type="primary">3</name>
    <name evidence="1" type="ORF">SEA_CHRIS_3</name>
</gene>
<dbReference type="EMBL" id="MT310860">
    <property type="protein sequence ID" value="QJD50406.1"/>
    <property type="molecule type" value="Genomic_DNA"/>
</dbReference>
<accession>A0A6M3SWP9</accession>
<reference evidence="1 2" key="1">
    <citation type="submission" date="2020-04" db="EMBL/GenBank/DDBJ databases">
        <authorList>
            <person name="Davenport L."/>
            <person name="Mcconahy L."/>
            <person name="Chen A."/>
            <person name="Cottrell A."/>
            <person name="Drouin R."/>
            <person name="Erdman M."/>
            <person name="Goranson S."/>
            <person name="Harrington A."/>
            <person name="Hecht A."/>
            <person name="Ramos M."/>
            <person name="Schutt J."/>
            <person name="Hayes S.G."/>
            <person name="Haydock J."/>
            <person name="Ettinger A.-S.H."/>
            <person name="Anders K.R."/>
            <person name="Garlena R.A."/>
            <person name="Russell D.A."/>
            <person name="Pope W.H."/>
            <person name="Jacobs-Sera D."/>
            <person name="Hatfull G.F."/>
        </authorList>
    </citation>
    <scope>NUCLEOTIDE SEQUENCE [LARGE SCALE GENOMIC DNA]</scope>
</reference>
<organism evidence="1 2">
    <name type="scientific">Mycobacterium phage Chris</name>
    <dbReference type="NCBI Taxonomy" id="2725626"/>
    <lineage>
        <taxon>Viruses</taxon>
        <taxon>Duplodnaviria</taxon>
        <taxon>Heunggongvirae</taxon>
        <taxon>Uroviricota</taxon>
        <taxon>Caudoviricetes</taxon>
        <taxon>Weiservirinae</taxon>
        <taxon>Anayavirus</taxon>
        <taxon>Anayavirus chris</taxon>
    </lineage>
</organism>